<gene>
    <name evidence="1" type="ORF">BGC07_04310</name>
</gene>
<proteinExistence type="predicted"/>
<protein>
    <submittedName>
        <fullName evidence="1">Uncharacterized protein</fullName>
    </submittedName>
</protein>
<dbReference type="EMBL" id="MDTU01000001">
    <property type="protein sequence ID" value="ODN42296.1"/>
    <property type="molecule type" value="Genomic_DNA"/>
</dbReference>
<sequence length="102" mass="12058">MSHLLKRHLDALQLSHRLYDIHLVKNNELIGHICSPSHYSPQLIMRYFTNALSLDTPIDELRLKPSQHTLQLNEKAKGFTLNNCTKLQHFQLQEPAIYLWWK</sequence>
<organism evidence="1 2">
    <name type="scientific">Piscirickettsia litoralis</name>
    <dbReference type="NCBI Taxonomy" id="1891921"/>
    <lineage>
        <taxon>Bacteria</taxon>
        <taxon>Pseudomonadati</taxon>
        <taxon>Pseudomonadota</taxon>
        <taxon>Gammaproteobacteria</taxon>
        <taxon>Thiotrichales</taxon>
        <taxon>Piscirickettsiaceae</taxon>
        <taxon>Piscirickettsia</taxon>
    </lineage>
</organism>
<accession>A0ABX3A0B7</accession>
<dbReference type="Proteomes" id="UP000094329">
    <property type="component" value="Unassembled WGS sequence"/>
</dbReference>
<evidence type="ECO:0000313" key="2">
    <source>
        <dbReference type="Proteomes" id="UP000094329"/>
    </source>
</evidence>
<keyword evidence="2" id="KW-1185">Reference proteome</keyword>
<evidence type="ECO:0000313" key="1">
    <source>
        <dbReference type="EMBL" id="ODN42296.1"/>
    </source>
</evidence>
<dbReference type="RefSeq" id="WP_069312093.1">
    <property type="nucleotide sequence ID" value="NZ_MDTU01000001.1"/>
</dbReference>
<name>A0ABX3A0B7_9GAMM</name>
<reference evidence="1 2" key="1">
    <citation type="submission" date="2016-08" db="EMBL/GenBank/DDBJ databases">
        <title>Draft genome sequence of Candidatus Piscirickettsia litoralis, from seawater.</title>
        <authorList>
            <person name="Wan X."/>
            <person name="Lee A.J."/>
            <person name="Hou S."/>
            <person name="Donachie S.P."/>
        </authorList>
    </citation>
    <scope>NUCLEOTIDE SEQUENCE [LARGE SCALE GENOMIC DNA]</scope>
    <source>
        <strain evidence="1 2">Y2</strain>
    </source>
</reference>
<comment type="caution">
    <text evidence="1">The sequence shown here is derived from an EMBL/GenBank/DDBJ whole genome shotgun (WGS) entry which is preliminary data.</text>
</comment>